<feature type="region of interest" description="Disordered" evidence="1">
    <location>
        <begin position="527"/>
        <end position="550"/>
    </location>
</feature>
<evidence type="ECO:0000256" key="1">
    <source>
        <dbReference type="SAM" id="MobiDB-lite"/>
    </source>
</evidence>
<evidence type="ECO:0000313" key="3">
    <source>
        <dbReference type="Proteomes" id="UP001596118"/>
    </source>
</evidence>
<gene>
    <name evidence="2" type="ORF">ACFPM1_04740</name>
</gene>
<keyword evidence="3" id="KW-1185">Reference proteome</keyword>
<dbReference type="InterPro" id="IPR022028">
    <property type="entry name" value="DUF3604"/>
</dbReference>
<dbReference type="Gene3D" id="3.20.20.140">
    <property type="entry name" value="Metal-dependent hydrolases"/>
    <property type="match status" value="1"/>
</dbReference>
<dbReference type="RefSeq" id="WP_379787126.1">
    <property type="nucleotide sequence ID" value="NZ_JBHSKY010000006.1"/>
</dbReference>
<protein>
    <submittedName>
        <fullName evidence="2">DUF3604 domain-containing protein</fullName>
    </submittedName>
</protein>
<evidence type="ECO:0000313" key="2">
    <source>
        <dbReference type="EMBL" id="MFC5278071.1"/>
    </source>
</evidence>
<sequence>MVRADGGAGEYDLHWGELHKHMTGPGADLSKLDEVVGYARQHLDVSVVQCYPFKWYRRGREGGIREESTGYDAEFEDWWETIQAVSERHHDPGSFVTFPAYEWNGNRTRWGDHNVYYREEGYPLDCAWELPTLLENMGDRDAFVLPHHTAYEVGNRGKVWDVHDPDLSPVTEVYSSHGSSESIDSPVSMEMNRDMGPRTHGGTFQDALDRGHRIGAVASNDGPGLPGTWGNGVAGLWATELTRDGIWEALEARRTIGTTGDRISLWWSLDGHPLGSEVREPVSRNATVDVDCPRALDRVEIVHDGDVVETYLHDDPADQSPERYRMLIEFGWGPSPEYGDFESLEASWSGSVRATGGRLTAVQPRFKGFGQEYVFTDGECRFDLVTSREDVDGMLPELDADRSIQGFIVEIDGDVNTDIEIALDDRDALVVSLGDVFEDDTLFSFTEESQRRLESTFELSAEDVHNPDVVYHNARKVRCSRAVPRSACTATVTFDDLPATDGDDYYYVRAAQQDGQFAWASPIWVTDGPGSPRRSESITTADRTRTTTEK</sequence>
<name>A0ABD5QZU0_9EURY</name>
<reference evidence="2 3" key="1">
    <citation type="journal article" date="2019" name="Int. J. Syst. Evol. Microbiol.">
        <title>The Global Catalogue of Microorganisms (GCM) 10K type strain sequencing project: providing services to taxonomists for standard genome sequencing and annotation.</title>
        <authorList>
            <consortium name="The Broad Institute Genomics Platform"/>
            <consortium name="The Broad Institute Genome Sequencing Center for Infectious Disease"/>
            <person name="Wu L."/>
            <person name="Ma J."/>
        </authorList>
    </citation>
    <scope>NUCLEOTIDE SEQUENCE [LARGE SCALE GENOMIC DNA]</scope>
    <source>
        <strain evidence="2 3">CGMCC 1.12124</strain>
    </source>
</reference>
<accession>A0ABD5QZU0</accession>
<organism evidence="2 3">
    <name type="scientific">Halorubrum rubrum</name>
    <dbReference type="NCBI Taxonomy" id="1126240"/>
    <lineage>
        <taxon>Archaea</taxon>
        <taxon>Methanobacteriati</taxon>
        <taxon>Methanobacteriota</taxon>
        <taxon>Stenosarchaea group</taxon>
        <taxon>Halobacteria</taxon>
        <taxon>Halobacteriales</taxon>
        <taxon>Haloferacaceae</taxon>
        <taxon>Halorubrum</taxon>
    </lineage>
</organism>
<proteinExistence type="predicted"/>
<dbReference type="Pfam" id="PF12228">
    <property type="entry name" value="DUF3604"/>
    <property type="match status" value="1"/>
</dbReference>
<dbReference type="EMBL" id="JBHSKY010000006">
    <property type="protein sequence ID" value="MFC5278071.1"/>
    <property type="molecule type" value="Genomic_DNA"/>
</dbReference>
<dbReference type="AlphaFoldDB" id="A0ABD5QZU0"/>
<dbReference type="Proteomes" id="UP001596118">
    <property type="component" value="Unassembled WGS sequence"/>
</dbReference>
<comment type="caution">
    <text evidence="2">The sequence shown here is derived from an EMBL/GenBank/DDBJ whole genome shotgun (WGS) entry which is preliminary data.</text>
</comment>